<feature type="compositionally biased region" description="Basic and acidic residues" evidence="4">
    <location>
        <begin position="410"/>
        <end position="419"/>
    </location>
</feature>
<dbReference type="PROSITE" id="PS51366">
    <property type="entry name" value="MI"/>
    <property type="match status" value="2"/>
</dbReference>
<dbReference type="InterPro" id="IPR003891">
    <property type="entry name" value="Initiation_fac_eIF4g_MI"/>
</dbReference>
<feature type="compositionally biased region" description="Basic and acidic residues" evidence="4">
    <location>
        <begin position="290"/>
        <end position="300"/>
    </location>
</feature>
<dbReference type="PANTHER" id="PTHR23253:SF9">
    <property type="entry name" value="EUKARYOTIC TRANSLATION INITIATION FACTOR 4 GAMMA 2"/>
    <property type="match status" value="1"/>
</dbReference>
<accession>A0AAV1VP53</accession>
<evidence type="ECO:0000313" key="6">
    <source>
        <dbReference type="EMBL" id="CAK7948048.1"/>
    </source>
</evidence>
<feature type="region of interest" description="Disordered" evidence="4">
    <location>
        <begin position="617"/>
        <end position="676"/>
    </location>
</feature>
<dbReference type="EMBL" id="CAKLBY020000391">
    <property type="protein sequence ID" value="CAK7948048.1"/>
    <property type="molecule type" value="Genomic_DNA"/>
</dbReference>
<dbReference type="InterPro" id="IPR016024">
    <property type="entry name" value="ARM-type_fold"/>
</dbReference>
<feature type="compositionally biased region" description="Low complexity" evidence="4">
    <location>
        <begin position="489"/>
        <end position="501"/>
    </location>
</feature>
<feature type="compositionally biased region" description="Basic and acidic residues" evidence="4">
    <location>
        <begin position="235"/>
        <end position="250"/>
    </location>
</feature>
<gene>
    <name evidence="6" type="ORF">PM001_LOCUS33198</name>
</gene>
<feature type="compositionally biased region" description="Basic and acidic residues" evidence="4">
    <location>
        <begin position="458"/>
        <end position="485"/>
    </location>
</feature>
<evidence type="ECO:0000256" key="2">
    <source>
        <dbReference type="ARBA" id="ARBA00022540"/>
    </source>
</evidence>
<dbReference type="Gene3D" id="1.25.40.180">
    <property type="match status" value="4"/>
</dbReference>
<evidence type="ECO:0000313" key="7">
    <source>
        <dbReference type="Proteomes" id="UP001162060"/>
    </source>
</evidence>
<comment type="similarity">
    <text evidence="1">Belongs to the eukaryotic initiation factor 4G family.</text>
</comment>
<feature type="region of interest" description="Disordered" evidence="4">
    <location>
        <begin position="1"/>
        <end position="321"/>
    </location>
</feature>
<protein>
    <recommendedName>
        <fullName evidence="5">MI domain-containing protein</fullName>
    </recommendedName>
</protein>
<dbReference type="GO" id="GO:0003743">
    <property type="term" value="F:translation initiation factor activity"/>
    <property type="evidence" value="ECO:0007669"/>
    <property type="project" value="UniProtKB-KW"/>
</dbReference>
<dbReference type="PANTHER" id="PTHR23253">
    <property type="entry name" value="EUKARYOTIC TRANSLATION INITIATION FACTOR 4 GAMMA"/>
    <property type="match status" value="1"/>
</dbReference>
<evidence type="ECO:0000256" key="3">
    <source>
        <dbReference type="ARBA" id="ARBA00022917"/>
    </source>
</evidence>
<organism evidence="6 7">
    <name type="scientific">Peronospora matthiolae</name>
    <dbReference type="NCBI Taxonomy" id="2874970"/>
    <lineage>
        <taxon>Eukaryota</taxon>
        <taxon>Sar</taxon>
        <taxon>Stramenopiles</taxon>
        <taxon>Oomycota</taxon>
        <taxon>Peronosporomycetes</taxon>
        <taxon>Peronosporales</taxon>
        <taxon>Peronosporaceae</taxon>
        <taxon>Peronospora</taxon>
    </lineage>
</organism>
<feature type="compositionally biased region" description="Polar residues" evidence="4">
    <location>
        <begin position="344"/>
        <end position="355"/>
    </location>
</feature>
<feature type="compositionally biased region" description="Polar residues" evidence="4">
    <location>
        <begin position="47"/>
        <end position="58"/>
    </location>
</feature>
<feature type="domain" description="MI" evidence="5">
    <location>
        <begin position="1331"/>
        <end position="1454"/>
    </location>
</feature>
<sequence length="1511" mass="167013">MDERPSAGAGRRGRGRSGGYGRKPSSSGVAYRRVQVSVDESVGDAGSASSTEKSSCRSVQIVDDSATKEVEGPPVPLFKSSLRPSVEITSAPAKKTERFVRVKSHGSVPNRERSSEQPKSLTPKKNDVQVPMKGRAQSSLRCTTSPKKETRPFISSLVQSMDHGRDRGARTKRGERSGRDVQGPSRRRSISREPRQSLGNGNGSYRGETFGSNKRSFSRPRLSRKSSVDSVSSVRSDRSDISHRSERYNEVNRSSNDGPQPNRRLSGGLGGKAPFRTAPVGTSSVTYGVRDVRYQKERPASESLSGRPALDKLSGQSSLDGSACSLRRVISGAPAGLLADRGDSSSGRPSTLQPSPSAPQLADVEESVSPKPNELSAATKITNTSAIKPAIPVLGEAERKHLVDTLRERMKSRKLERGDSLAQMMKAPLSCKGSTEKGAQRSPVGAKKEDENEGSSRLVDKSKDARTREYYAKLDKENMERESLRRATSFKSSLGSSGSTKAQPLPTSHTEAAPRRRLSSYPSAPVQTGPVRPPTPSLAAGRALMQPTVSRTKKLQYSLAELRRLMAFAIPKPSGLPDMKIMELVQLRDPRSVPKRSSGRLGVGYGIGRSIGSSIRKSDRLDVRSGVRGSKPPVSVRDGRRDRQIRGGRGGGRGGRTGGGRGNHGRPPPPPLYDGPIEPLTVSENRWKPTKEKDVSGLEKTLNDIKSLLNKLTREKFTKLTNKLCAIDIDSFILLSSIVSIIMDKALEEPGFADVYSDLCKEFHTRTIKTTWSFLKVLSDDKGAFYWTAIDKTTFKSFVGPFNSPRSCLESIGVGGSAAPVTCECASILSVQYYYYGEYLVVVGEKEPGAFYFSTREVSGIKDDEPFGGPFETVDLARHAAAYQTSFKCLLVNRCQVEFEKTNKHVGLQEEKQEGEEIDPRRREVLAMRAKAKMLGNIRFIGELYKVDLIKQKGVEGCIFYLLGLELLPGVGAQEGQAQVVRFPDEVDLEALCKILATAGKKFDQPDTKTIMQIIILRMVELSNDTKLPSRARFLVKDILETRDHMWEPRRKEMQQKTLEEVRREAQKLQQQGKNAQHDDVQRRRLKTRVSSAQLAKQSSNLIVAKQQEPDKAEASEADKAKELSPAQLSTRIKSIINEYISILDVDEAITCVQELPRDPYHVAFAEQTVYTALEGKTSEREHAVDLLVTLYDRTVVDANSIQSALVNAMEFLEDMKIDLPLIHQYSALIYGRLVAAGCFGLSWIISGALAHCVECKLASQVFPEVLSVLEMESDEDTVIRMLTDEEVTPESVLPAAMRTNEADVKAYLRESGMDVFFGGDSDAESELDPEIAGKMRRTLEEYLAVKDFNEMVQCVEEFDAIADRWRHFVHIMLVFSLEAKQSVRKDVAESLVQLFDEGKVASDDIEAGVESTLDDYDDLLVDIPRLAFNLSELYQPMFLKNVLSVRWLGEACSRLVESGHAADVLDALLSAFDDPDALVAWWKTQSDVDTIWTQLSPLDERLVKWKARLQ</sequence>
<feature type="region of interest" description="Disordered" evidence="4">
    <location>
        <begin position="1063"/>
        <end position="1087"/>
    </location>
</feature>
<dbReference type="Pfam" id="PF02847">
    <property type="entry name" value="MA3"/>
    <property type="match status" value="2"/>
</dbReference>
<keyword evidence="3" id="KW-0648">Protein biosynthesis</keyword>
<feature type="region of interest" description="Disordered" evidence="4">
    <location>
        <begin position="410"/>
        <end position="545"/>
    </location>
</feature>
<name>A0AAV1VP53_9STRA</name>
<feature type="compositionally biased region" description="Basic and acidic residues" evidence="4">
    <location>
        <begin position="162"/>
        <end position="179"/>
    </location>
</feature>
<reference evidence="6" key="1">
    <citation type="submission" date="2024-01" db="EMBL/GenBank/DDBJ databases">
        <authorList>
            <person name="Webb A."/>
        </authorList>
    </citation>
    <scope>NUCLEOTIDE SEQUENCE</scope>
    <source>
        <strain evidence="6">Pm1</strain>
    </source>
</reference>
<dbReference type="GO" id="GO:0016281">
    <property type="term" value="C:eukaryotic translation initiation factor 4F complex"/>
    <property type="evidence" value="ECO:0007669"/>
    <property type="project" value="TreeGrafter"/>
</dbReference>
<feature type="compositionally biased region" description="Polar residues" evidence="4">
    <location>
        <begin position="136"/>
        <end position="145"/>
    </location>
</feature>
<comment type="caution">
    <text evidence="6">The sequence shown here is derived from an EMBL/GenBank/DDBJ whole genome shotgun (WGS) entry which is preliminary data.</text>
</comment>
<feature type="domain" description="MI" evidence="5">
    <location>
        <begin position="1128"/>
        <end position="1250"/>
    </location>
</feature>
<keyword evidence="2" id="KW-0396">Initiation factor</keyword>
<feature type="compositionally biased region" description="Basic and acidic residues" evidence="4">
    <location>
        <begin position="1108"/>
        <end position="1123"/>
    </location>
</feature>
<dbReference type="GO" id="GO:0003729">
    <property type="term" value="F:mRNA binding"/>
    <property type="evidence" value="ECO:0007669"/>
    <property type="project" value="TreeGrafter"/>
</dbReference>
<evidence type="ECO:0000256" key="4">
    <source>
        <dbReference type="SAM" id="MobiDB-lite"/>
    </source>
</evidence>
<dbReference type="SUPFAM" id="SSF48371">
    <property type="entry name" value="ARM repeat"/>
    <property type="match status" value="4"/>
</dbReference>
<proteinExistence type="inferred from homology"/>
<dbReference type="SMART" id="SM00544">
    <property type="entry name" value="MA3"/>
    <property type="match status" value="2"/>
</dbReference>
<feature type="region of interest" description="Disordered" evidence="4">
    <location>
        <begin position="1104"/>
        <end position="1124"/>
    </location>
</feature>
<evidence type="ECO:0000256" key="1">
    <source>
        <dbReference type="ARBA" id="ARBA00005775"/>
    </source>
</evidence>
<dbReference type="Proteomes" id="UP001162060">
    <property type="component" value="Unassembled WGS sequence"/>
</dbReference>
<dbReference type="Pfam" id="PF02854">
    <property type="entry name" value="MIF4G"/>
    <property type="match status" value="2"/>
</dbReference>
<evidence type="ECO:0000259" key="5">
    <source>
        <dbReference type="PROSITE" id="PS51366"/>
    </source>
</evidence>
<feature type="region of interest" description="Disordered" evidence="4">
    <location>
        <begin position="336"/>
        <end position="388"/>
    </location>
</feature>
<dbReference type="SMART" id="SM00543">
    <property type="entry name" value="MIF4G"/>
    <property type="match status" value="1"/>
</dbReference>
<dbReference type="InterPro" id="IPR003890">
    <property type="entry name" value="MIF4G-like_typ-3"/>
</dbReference>
<feature type="compositionally biased region" description="Gly residues" evidence="4">
    <location>
        <begin position="647"/>
        <end position="662"/>
    </location>
</feature>